<proteinExistence type="predicted"/>
<sequence>MAARTDTRIDHYENFPVASLLLPKALRWPVAVIYRIARSADDIADEGDAPAVERLALLAEYRAELDRIAQDMPARAPMFQDLAEVVRQYRLPLQPLYELLSAFEQDARFVRMTDAAMLLDYCTRSANPVGHLMLHLYGAATPERLAQSDAICTGLQLVNFCQDVAVDWRKQRVYLPTDACARHGVTDAHFAEGRCDAQWRALMSEWVDRTRAMLQSGAPLALGMPPGTARRIGWELRLIVQGGLRILERIEAARYDVFRQRPTLRAADWCIMLARAAVMRVPPAG</sequence>
<name>A0ACD3SR36_9BURK</name>
<protein>
    <submittedName>
        <fullName evidence="1">Squalene synthase HpnC</fullName>
        <ecNumber evidence="1">2.5.1.21</ecNumber>
    </submittedName>
</protein>
<keyword evidence="2" id="KW-1185">Reference proteome</keyword>
<dbReference type="EMBL" id="AKCV02000015">
    <property type="protein sequence ID" value="TMS58729.1"/>
    <property type="molecule type" value="Genomic_DNA"/>
</dbReference>
<reference evidence="1" key="1">
    <citation type="submission" date="2019-05" db="EMBL/GenBank/DDBJ databases">
        <title>Revised genome assembly of Burkholderiaceae (previously Ralstonia) sp. PBA.</title>
        <authorList>
            <person name="Gan H.M."/>
        </authorList>
    </citation>
    <scope>NUCLEOTIDE SEQUENCE</scope>
    <source>
        <strain evidence="1">PBA</strain>
    </source>
</reference>
<accession>A0ACD3SR36</accession>
<evidence type="ECO:0000313" key="1">
    <source>
        <dbReference type="EMBL" id="TMS58729.1"/>
    </source>
</evidence>
<evidence type="ECO:0000313" key="2">
    <source>
        <dbReference type="Proteomes" id="UP000004277"/>
    </source>
</evidence>
<dbReference type="Proteomes" id="UP000004277">
    <property type="component" value="Unassembled WGS sequence"/>
</dbReference>
<comment type="caution">
    <text evidence="1">The sequence shown here is derived from an EMBL/GenBank/DDBJ whole genome shotgun (WGS) entry which is preliminary data.</text>
</comment>
<keyword evidence="1" id="KW-0808">Transferase</keyword>
<gene>
    <name evidence="1" type="primary">hpnC</name>
    <name evidence="1" type="ORF">MW7_008480</name>
</gene>
<dbReference type="EC" id="2.5.1.21" evidence="1"/>
<organism evidence="1 2">
    <name type="scientific">Imbroritus primus</name>
    <dbReference type="NCBI Taxonomy" id="3058603"/>
    <lineage>
        <taxon>Bacteria</taxon>
        <taxon>Pseudomonadati</taxon>
        <taxon>Pseudomonadota</taxon>
        <taxon>Betaproteobacteria</taxon>
        <taxon>Burkholderiales</taxon>
        <taxon>Burkholderiaceae</taxon>
        <taxon>Imbroritus</taxon>
    </lineage>
</organism>